<dbReference type="AlphaFoldDB" id="A0AA42HUR9"/>
<reference evidence="1" key="1">
    <citation type="submission" date="2022-09" db="EMBL/GenBank/DDBJ databases">
        <title>Intensive care unit water sources are persistently colonized with multi-drug resistant bacteria and are the site of extensive horizontal gene transfer of antibiotic resistance genes.</title>
        <authorList>
            <person name="Diorio-Toth L."/>
        </authorList>
    </citation>
    <scope>NUCLEOTIDE SEQUENCE</scope>
    <source>
        <strain evidence="1">GD04130</strain>
    </source>
</reference>
<sequence>MKRYGGMHVMIQARYRLAIILLHALLSRTVTAMSRVTVAWLTLFMLLQQIGLGLSGLPTTPDFTGFAHWWFY</sequence>
<dbReference type="RefSeq" id="WP_279860554.1">
    <property type="nucleotide sequence ID" value="NZ_JAODZU010000024.1"/>
</dbReference>
<organism evidence="1 2">
    <name type="scientific">Comamonas aquatica</name>
    <dbReference type="NCBI Taxonomy" id="225991"/>
    <lineage>
        <taxon>Bacteria</taxon>
        <taxon>Pseudomonadati</taxon>
        <taxon>Pseudomonadota</taxon>
        <taxon>Betaproteobacteria</taxon>
        <taxon>Burkholderiales</taxon>
        <taxon>Comamonadaceae</taxon>
        <taxon>Comamonas</taxon>
    </lineage>
</organism>
<dbReference type="Proteomes" id="UP001158297">
    <property type="component" value="Unassembled WGS sequence"/>
</dbReference>
<evidence type="ECO:0000313" key="1">
    <source>
        <dbReference type="EMBL" id="MDH0364661.1"/>
    </source>
</evidence>
<comment type="caution">
    <text evidence="1">The sequence shown here is derived from an EMBL/GenBank/DDBJ whole genome shotgun (WGS) entry which is preliminary data.</text>
</comment>
<evidence type="ECO:0000313" key="2">
    <source>
        <dbReference type="Proteomes" id="UP001158297"/>
    </source>
</evidence>
<protein>
    <submittedName>
        <fullName evidence="1">Uncharacterized protein</fullName>
    </submittedName>
</protein>
<proteinExistence type="predicted"/>
<accession>A0AA42HUR9</accession>
<name>A0AA42HUR9_9BURK</name>
<dbReference type="EMBL" id="JAODZU010000024">
    <property type="protein sequence ID" value="MDH0364661.1"/>
    <property type="molecule type" value="Genomic_DNA"/>
</dbReference>
<gene>
    <name evidence="1" type="ORF">N7330_16600</name>
</gene>